<evidence type="ECO:0000256" key="1">
    <source>
        <dbReference type="SAM" id="MobiDB-lite"/>
    </source>
</evidence>
<accession>A0A3G2JN02</accession>
<evidence type="ECO:0000313" key="2">
    <source>
        <dbReference type="EMBL" id="AYN43826.1"/>
    </source>
</evidence>
<dbReference type="OrthoDB" id="4236437at2"/>
<dbReference type="Proteomes" id="UP000268329">
    <property type="component" value="Chromosome"/>
</dbReference>
<dbReference type="KEGG" id="sdd:D9753_22975"/>
<gene>
    <name evidence="2" type="ORF">D9753_22975</name>
</gene>
<organism evidence="2 3">
    <name type="scientific">Streptomyces dangxiongensis</name>
    <dbReference type="NCBI Taxonomy" id="1442032"/>
    <lineage>
        <taxon>Bacteria</taxon>
        <taxon>Bacillati</taxon>
        <taxon>Actinomycetota</taxon>
        <taxon>Actinomycetes</taxon>
        <taxon>Kitasatosporales</taxon>
        <taxon>Streptomycetaceae</taxon>
        <taxon>Streptomyces</taxon>
    </lineage>
</organism>
<reference evidence="2 3" key="1">
    <citation type="submission" date="2018-10" db="EMBL/GenBank/DDBJ databases">
        <title>The genome of Streptomyces dangxiongensis Z022.</title>
        <authorList>
            <person name="Zhang B."/>
        </authorList>
    </citation>
    <scope>NUCLEOTIDE SEQUENCE [LARGE SCALE GENOMIC DNA]</scope>
    <source>
        <strain evidence="2 3">Z022</strain>
    </source>
</reference>
<keyword evidence="3" id="KW-1185">Reference proteome</keyword>
<proteinExistence type="predicted"/>
<dbReference type="EMBL" id="CP033073">
    <property type="protein sequence ID" value="AYN43826.1"/>
    <property type="molecule type" value="Genomic_DNA"/>
</dbReference>
<dbReference type="AlphaFoldDB" id="A0A3G2JN02"/>
<name>A0A3G2JN02_9ACTN</name>
<evidence type="ECO:0000313" key="3">
    <source>
        <dbReference type="Proteomes" id="UP000268329"/>
    </source>
</evidence>
<protein>
    <submittedName>
        <fullName evidence="2">Uncharacterized protein</fullName>
    </submittedName>
</protein>
<sequence length="95" mass="9956">MICLGGAHAYAEGKPDDCKTNEQGTVCIHKSETYTDENGTHVIKQTQDCTTTDRPSVVHPENGLVGGGSTSVGPVVGCSNKANLPKGFKLPHTAF</sequence>
<feature type="region of interest" description="Disordered" evidence="1">
    <location>
        <begin position="47"/>
        <end position="70"/>
    </location>
</feature>